<comment type="caution">
    <text evidence="2">The sequence shown here is derived from an EMBL/GenBank/DDBJ whole genome shotgun (WGS) entry which is preliminary data.</text>
</comment>
<gene>
    <name evidence="2" type="ORF">FB458_1799</name>
</gene>
<evidence type="ECO:0000313" key="3">
    <source>
        <dbReference type="Proteomes" id="UP000317893"/>
    </source>
</evidence>
<keyword evidence="1" id="KW-0812">Transmembrane</keyword>
<feature type="transmembrane region" description="Helical" evidence="1">
    <location>
        <begin position="102"/>
        <end position="123"/>
    </location>
</feature>
<keyword evidence="3" id="KW-1185">Reference proteome</keyword>
<protein>
    <submittedName>
        <fullName evidence="2">Uncharacterized protein</fullName>
    </submittedName>
</protein>
<dbReference type="Proteomes" id="UP000317893">
    <property type="component" value="Unassembled WGS sequence"/>
</dbReference>
<evidence type="ECO:0000313" key="2">
    <source>
        <dbReference type="EMBL" id="TQJ08707.1"/>
    </source>
</evidence>
<sequence length="133" mass="14359">MTTTTGTTDVERVRRVYEDRHAALLDQVRPLTADDAEAERCLQAAVRDALGRPRAFAVAPDPEAWLRERAQRAARTVDGLPAAVGFDSLVEAARRRARRRTAWQLAAAVLGAAAAITLFLVLGSQLDPTGGLL</sequence>
<dbReference type="AlphaFoldDB" id="A0A542E028"/>
<evidence type="ECO:0000256" key="1">
    <source>
        <dbReference type="SAM" id="Phobius"/>
    </source>
</evidence>
<dbReference type="OrthoDB" id="3777963at2"/>
<dbReference type="RefSeq" id="WP_141848190.1">
    <property type="nucleotide sequence ID" value="NZ_BAAAPR010000004.1"/>
</dbReference>
<reference evidence="2 3" key="1">
    <citation type="submission" date="2019-06" db="EMBL/GenBank/DDBJ databases">
        <title>Sequencing the genomes of 1000 actinobacteria strains.</title>
        <authorList>
            <person name="Klenk H.-P."/>
        </authorList>
    </citation>
    <scope>NUCLEOTIDE SEQUENCE [LARGE SCALE GENOMIC DNA]</scope>
    <source>
        <strain evidence="2 3">DSM 18607</strain>
    </source>
</reference>
<name>A0A542E028_9MICO</name>
<organism evidence="2 3">
    <name type="scientific">Lapillicoccus jejuensis</name>
    <dbReference type="NCBI Taxonomy" id="402171"/>
    <lineage>
        <taxon>Bacteria</taxon>
        <taxon>Bacillati</taxon>
        <taxon>Actinomycetota</taxon>
        <taxon>Actinomycetes</taxon>
        <taxon>Micrococcales</taxon>
        <taxon>Intrasporangiaceae</taxon>
        <taxon>Lapillicoccus</taxon>
    </lineage>
</organism>
<accession>A0A542E028</accession>
<keyword evidence="1" id="KW-1133">Transmembrane helix</keyword>
<keyword evidence="1" id="KW-0472">Membrane</keyword>
<proteinExistence type="predicted"/>
<dbReference type="EMBL" id="VFMN01000001">
    <property type="protein sequence ID" value="TQJ08707.1"/>
    <property type="molecule type" value="Genomic_DNA"/>
</dbReference>